<dbReference type="GO" id="GO:0005759">
    <property type="term" value="C:mitochondrial matrix"/>
    <property type="evidence" value="ECO:0007669"/>
    <property type="project" value="TreeGrafter"/>
</dbReference>
<evidence type="ECO:0000256" key="4">
    <source>
        <dbReference type="ARBA" id="ARBA00022679"/>
    </source>
</evidence>
<dbReference type="PANTHER" id="PTHR11739:SF25">
    <property type="entry name" value="CITRATE SYNTHASE-RELATED PROTEIN DDB_G0287281"/>
    <property type="match status" value="1"/>
</dbReference>
<accession>A0A151ZKM7</accession>
<organism evidence="9 10">
    <name type="scientific">Tieghemostelium lacteum</name>
    <name type="common">Slime mold</name>
    <name type="synonym">Dictyostelium lacteum</name>
    <dbReference type="NCBI Taxonomy" id="361077"/>
    <lineage>
        <taxon>Eukaryota</taxon>
        <taxon>Amoebozoa</taxon>
        <taxon>Evosea</taxon>
        <taxon>Eumycetozoa</taxon>
        <taxon>Dictyostelia</taxon>
        <taxon>Dictyosteliales</taxon>
        <taxon>Raperosteliaceae</taxon>
        <taxon>Tieghemostelium</taxon>
    </lineage>
</organism>
<dbReference type="AlphaFoldDB" id="A0A151ZKM7"/>
<dbReference type="Pfam" id="PF00285">
    <property type="entry name" value="Citrate_synt"/>
    <property type="match status" value="1"/>
</dbReference>
<dbReference type="InterPro" id="IPR011278">
    <property type="entry name" value="2-MeCitrate/Citrate_synth_II"/>
</dbReference>
<evidence type="ECO:0000256" key="8">
    <source>
        <dbReference type="RuleBase" id="RU000441"/>
    </source>
</evidence>
<dbReference type="InterPro" id="IPR002020">
    <property type="entry name" value="Citrate_synthase"/>
</dbReference>
<evidence type="ECO:0000256" key="5">
    <source>
        <dbReference type="ARBA" id="ARBA00049288"/>
    </source>
</evidence>
<dbReference type="SUPFAM" id="SSF48256">
    <property type="entry name" value="Citrate synthase"/>
    <property type="match status" value="1"/>
</dbReference>
<dbReference type="InterPro" id="IPR016142">
    <property type="entry name" value="Citrate_synth-like_lrg_a-sub"/>
</dbReference>
<dbReference type="EMBL" id="LODT01000022">
    <property type="protein sequence ID" value="KYQ94440.1"/>
    <property type="molecule type" value="Genomic_DNA"/>
</dbReference>
<dbReference type="STRING" id="361077.A0A151ZKM7"/>
<dbReference type="GO" id="GO:0036440">
    <property type="term" value="F:citrate synthase activity"/>
    <property type="evidence" value="ECO:0007669"/>
    <property type="project" value="UniProtKB-EC"/>
</dbReference>
<dbReference type="GO" id="GO:0019679">
    <property type="term" value="P:propionate metabolic process, methylcitrate cycle"/>
    <property type="evidence" value="ECO:0007669"/>
    <property type="project" value="TreeGrafter"/>
</dbReference>
<evidence type="ECO:0000256" key="2">
    <source>
        <dbReference type="ARBA" id="ARBA00010566"/>
    </source>
</evidence>
<dbReference type="UniPathway" id="UPA00223"/>
<dbReference type="PANTHER" id="PTHR11739">
    <property type="entry name" value="CITRATE SYNTHASE"/>
    <property type="match status" value="1"/>
</dbReference>
<dbReference type="OMA" id="ESENCFG"/>
<dbReference type="PRINTS" id="PR00143">
    <property type="entry name" value="CITRTSNTHASE"/>
</dbReference>
<dbReference type="InterPro" id="IPR019810">
    <property type="entry name" value="Citrate_synthase_AS"/>
</dbReference>
<comment type="caution">
    <text evidence="9">The sequence shown here is derived from an EMBL/GenBank/DDBJ whole genome shotgun (WGS) entry which is preliminary data.</text>
</comment>
<protein>
    <recommendedName>
        <fullName evidence="6 8">Citrate synthase</fullName>
    </recommendedName>
</protein>
<dbReference type="OrthoDB" id="14230at2759"/>
<dbReference type="Proteomes" id="UP000076078">
    <property type="component" value="Unassembled WGS sequence"/>
</dbReference>
<dbReference type="PROSITE" id="PS00480">
    <property type="entry name" value="CITRATE_SYNTHASE"/>
    <property type="match status" value="1"/>
</dbReference>
<dbReference type="InterPro" id="IPR016143">
    <property type="entry name" value="Citrate_synth-like_sm_a-sub"/>
</dbReference>
<evidence type="ECO:0000256" key="1">
    <source>
        <dbReference type="ARBA" id="ARBA00004751"/>
    </source>
</evidence>
<dbReference type="FunCoup" id="A0A151ZKM7">
    <property type="interactions" value="28"/>
</dbReference>
<dbReference type="PIRSF" id="PIRSF001369">
    <property type="entry name" value="Citrate_synth"/>
    <property type="match status" value="1"/>
</dbReference>
<comment type="catalytic activity">
    <reaction evidence="5">
        <text>oxaloacetate + acetyl-CoA + H2O = citrate + CoA + H(+)</text>
        <dbReference type="Rhea" id="RHEA:16845"/>
        <dbReference type="ChEBI" id="CHEBI:15377"/>
        <dbReference type="ChEBI" id="CHEBI:15378"/>
        <dbReference type="ChEBI" id="CHEBI:16452"/>
        <dbReference type="ChEBI" id="CHEBI:16947"/>
        <dbReference type="ChEBI" id="CHEBI:57287"/>
        <dbReference type="ChEBI" id="CHEBI:57288"/>
        <dbReference type="EC" id="2.3.3.16"/>
    </reaction>
</comment>
<keyword evidence="4 6" id="KW-0808">Transferase</keyword>
<reference evidence="9 10" key="1">
    <citation type="submission" date="2015-12" db="EMBL/GenBank/DDBJ databases">
        <title>Dictyostelia acquired genes for synthesis and detection of signals that induce cell-type specialization by lateral gene transfer from prokaryotes.</title>
        <authorList>
            <person name="Gloeckner G."/>
            <person name="Schaap P."/>
        </authorList>
    </citation>
    <scope>NUCLEOTIDE SEQUENCE [LARGE SCALE GENOMIC DNA]</scope>
    <source>
        <strain evidence="9 10">TK</strain>
    </source>
</reference>
<keyword evidence="3" id="KW-0816">Tricarboxylic acid cycle</keyword>
<feature type="active site" evidence="7">
    <location>
        <position position="264"/>
    </location>
</feature>
<dbReference type="GO" id="GO:0005975">
    <property type="term" value="P:carbohydrate metabolic process"/>
    <property type="evidence" value="ECO:0007669"/>
    <property type="project" value="TreeGrafter"/>
</dbReference>
<evidence type="ECO:0000313" key="9">
    <source>
        <dbReference type="EMBL" id="KYQ94440.1"/>
    </source>
</evidence>
<feature type="active site" evidence="7">
    <location>
        <position position="315"/>
    </location>
</feature>
<dbReference type="GO" id="GO:0050440">
    <property type="term" value="F:2-methylcitrate synthase activity"/>
    <property type="evidence" value="ECO:0007669"/>
    <property type="project" value="TreeGrafter"/>
</dbReference>
<name>A0A151ZKM7_TIELA</name>
<evidence type="ECO:0000313" key="10">
    <source>
        <dbReference type="Proteomes" id="UP000076078"/>
    </source>
</evidence>
<dbReference type="Gene3D" id="1.10.580.10">
    <property type="entry name" value="Citrate Synthase, domain 1"/>
    <property type="match status" value="1"/>
</dbReference>
<evidence type="ECO:0000256" key="3">
    <source>
        <dbReference type="ARBA" id="ARBA00022532"/>
    </source>
</evidence>
<gene>
    <name evidence="9" type="ORF">DLAC_04737</name>
</gene>
<dbReference type="Gene3D" id="1.10.230.10">
    <property type="entry name" value="Cytochrome P450-Terp, domain 2"/>
    <property type="match status" value="1"/>
</dbReference>
<keyword evidence="10" id="KW-1185">Reference proteome</keyword>
<dbReference type="InterPro" id="IPR036969">
    <property type="entry name" value="Citrate_synthase_sf"/>
</dbReference>
<dbReference type="InParanoid" id="A0A151ZKM7"/>
<dbReference type="NCBIfam" id="TIGR01800">
    <property type="entry name" value="cit_synth_II"/>
    <property type="match status" value="1"/>
</dbReference>
<comment type="similarity">
    <text evidence="2 6 8">Belongs to the citrate synthase family.</text>
</comment>
<dbReference type="InterPro" id="IPR024176">
    <property type="entry name" value="Citrate_synthase_bac-typ"/>
</dbReference>
<dbReference type="FunFam" id="1.10.230.10:FF:000003">
    <property type="entry name" value="Citrate synthase"/>
    <property type="match status" value="1"/>
</dbReference>
<dbReference type="GO" id="GO:0006099">
    <property type="term" value="P:tricarboxylic acid cycle"/>
    <property type="evidence" value="ECO:0007669"/>
    <property type="project" value="UniProtKB-UniPathway"/>
</dbReference>
<evidence type="ECO:0000256" key="6">
    <source>
        <dbReference type="PIRNR" id="PIRNR001369"/>
    </source>
</evidence>
<sequence length="390" mass="43207">MTEQQQYSKGLAGIQVAESDICTVGVKGVGLNYRGYDIKDLAAYSTFEEVAFLLIYGSLPSQNELSNYKRLLSSFRDIPGGLKDILERIPSSAHPMDVLRTGCSVLGTMEPEVNPQQDQYRIANRLIASFGSMLLYWYHWTQSGKRISTVTSPDDSTATHFLKLLRLDGKEPSGLHVKAVDVSLILYAEHDLAASSFGARVTASTLTDFYSCICTAIGTLRGPLHGGANEAAMILLSKFPNTASAESGILEMLKKKELIMGFGHRVYRNGDPRNPIIKEWSKKLSQEGGNPTLFAVSQVVEDIVFREKKMHPNLDFYSASTYNQIGIPTNFFTPIFVISRTTGWAAHIIEQRSNNKLIRPSAIYTGPEPRPYVPIIERSNSDRSKLVSSL</sequence>
<proteinExistence type="inferred from homology"/>
<comment type="pathway">
    <text evidence="1">Carbohydrate metabolism; tricarboxylic acid cycle; isocitrate from oxaloacetate: step 1/2.</text>
</comment>
<evidence type="ECO:0000256" key="7">
    <source>
        <dbReference type="PIRSR" id="PIRSR001369-1"/>
    </source>
</evidence>